<dbReference type="Proteomes" id="UP001362999">
    <property type="component" value="Unassembled WGS sequence"/>
</dbReference>
<dbReference type="InterPro" id="IPR020864">
    <property type="entry name" value="MACPF"/>
</dbReference>
<feature type="domain" description="MACPF" evidence="1">
    <location>
        <begin position="340"/>
        <end position="367"/>
    </location>
</feature>
<reference evidence="2 3" key="1">
    <citation type="journal article" date="2024" name="J Genomics">
        <title>Draft genome sequencing and assembly of Favolaschia claudopus CIRM-BRFM 2984 isolated from oak limbs.</title>
        <authorList>
            <person name="Navarro D."/>
            <person name="Drula E."/>
            <person name="Chaduli D."/>
            <person name="Cazenave R."/>
            <person name="Ahrendt S."/>
            <person name="Wang J."/>
            <person name="Lipzen A."/>
            <person name="Daum C."/>
            <person name="Barry K."/>
            <person name="Grigoriev I.V."/>
            <person name="Favel A."/>
            <person name="Rosso M.N."/>
            <person name="Martin F."/>
        </authorList>
    </citation>
    <scope>NUCLEOTIDE SEQUENCE [LARGE SCALE GENOMIC DNA]</scope>
    <source>
        <strain evidence="2 3">CIRM-BRFM 2984</strain>
    </source>
</reference>
<dbReference type="SUPFAM" id="SSF52540">
    <property type="entry name" value="P-loop containing nucleoside triphosphate hydrolases"/>
    <property type="match status" value="2"/>
</dbReference>
<evidence type="ECO:0000313" key="2">
    <source>
        <dbReference type="EMBL" id="KAK7001474.1"/>
    </source>
</evidence>
<proteinExistence type="predicted"/>
<dbReference type="AlphaFoldDB" id="A0AAW0A5J8"/>
<organism evidence="2 3">
    <name type="scientific">Favolaschia claudopus</name>
    <dbReference type="NCBI Taxonomy" id="2862362"/>
    <lineage>
        <taxon>Eukaryota</taxon>
        <taxon>Fungi</taxon>
        <taxon>Dikarya</taxon>
        <taxon>Basidiomycota</taxon>
        <taxon>Agaricomycotina</taxon>
        <taxon>Agaricomycetes</taxon>
        <taxon>Agaricomycetidae</taxon>
        <taxon>Agaricales</taxon>
        <taxon>Marasmiineae</taxon>
        <taxon>Mycenaceae</taxon>
        <taxon>Favolaschia</taxon>
    </lineage>
</organism>
<keyword evidence="3" id="KW-1185">Reference proteome</keyword>
<evidence type="ECO:0000259" key="1">
    <source>
        <dbReference type="Pfam" id="PF01823"/>
    </source>
</evidence>
<dbReference type="Pfam" id="PF01823">
    <property type="entry name" value="MACPF"/>
    <property type="match status" value="1"/>
</dbReference>
<accession>A0AAW0A5J8</accession>
<sequence length="553" mass="61433">MSTQIFSNQYDDVATETGRHAGQAVVLLVGHSGHGKSTTINRLVGTDLLEVAEDGSGSTTKSLGIRLSKMPINASGYFTSAAGKTMQALSSSGLVDPSRPNVVVVVTKSISSWTDLVDDAEESRLDPRVRWMLEAKIRKDIIVGLQRKIFRAIFAAWDVVFVENGRTRNAAYPRLPNGELSHQNLFDAISRLIRRPGVHGRADLAVEETRAHIQTRVLVTKDDVVSYTRDQNNRQHDDWLSTDTLPPPNRAGPLASNLKEQQIAEEFLASRTIPYRALSGDLFTGGRDRQQESFVKESVDENTILSPLTPIGTAQRVTGCPQEMLGIISDLGRWTGGPASREKYYDFFSNHGTHVVLRLALGGKLRIARWDDTKNAGRRKKREFGAGMNIPRFPFGGNMNHEKSKGEDEARGDMHVEIFREGGAEVAQDLTSELETHAKSSTSVDSSADKLEWPNVEIRKKWILALKAEPTFCPDAEETEYREIFSLGGLTSVQRDSLRDASNSYLMTRHIQQHGCPGGARGGQKDDMNRQRNHRGVMNWFHKFFTGGKGHKV</sequence>
<protein>
    <recommendedName>
        <fullName evidence="1">MACPF domain-containing protein</fullName>
    </recommendedName>
</protein>
<dbReference type="InterPro" id="IPR027417">
    <property type="entry name" value="P-loop_NTPase"/>
</dbReference>
<evidence type="ECO:0000313" key="3">
    <source>
        <dbReference type="Proteomes" id="UP001362999"/>
    </source>
</evidence>
<comment type="caution">
    <text evidence="2">The sequence shown here is derived from an EMBL/GenBank/DDBJ whole genome shotgun (WGS) entry which is preliminary data.</text>
</comment>
<dbReference type="Gene3D" id="3.40.50.300">
    <property type="entry name" value="P-loop containing nucleotide triphosphate hydrolases"/>
    <property type="match status" value="1"/>
</dbReference>
<dbReference type="EMBL" id="JAWWNJ010000083">
    <property type="protein sequence ID" value="KAK7001474.1"/>
    <property type="molecule type" value="Genomic_DNA"/>
</dbReference>
<gene>
    <name evidence="2" type="ORF">R3P38DRAFT_3612130</name>
</gene>
<name>A0AAW0A5J8_9AGAR</name>